<dbReference type="PANTHER" id="PTHR47926">
    <property type="entry name" value="PENTATRICOPEPTIDE REPEAT-CONTAINING PROTEIN"/>
    <property type="match status" value="1"/>
</dbReference>
<dbReference type="AlphaFoldDB" id="I1J3B7"/>
<reference evidence="4" key="2">
    <citation type="submission" date="2017-06" db="EMBL/GenBank/DDBJ databases">
        <title>WGS assembly of Brachypodium distachyon.</title>
        <authorList>
            <consortium name="The International Brachypodium Initiative"/>
            <person name="Lucas S."/>
            <person name="Harmon-Smith M."/>
            <person name="Lail K."/>
            <person name="Tice H."/>
            <person name="Grimwood J."/>
            <person name="Bruce D."/>
            <person name="Barry K."/>
            <person name="Shu S."/>
            <person name="Lindquist E."/>
            <person name="Wang M."/>
            <person name="Pitluck S."/>
            <person name="Vogel J.P."/>
            <person name="Garvin D.F."/>
            <person name="Mockler T.C."/>
            <person name="Schmutz J."/>
            <person name="Rokhsar D."/>
            <person name="Bevan M.W."/>
        </authorList>
    </citation>
    <scope>NUCLEOTIDE SEQUENCE</scope>
    <source>
        <strain evidence="4">Bd21</strain>
    </source>
</reference>
<name>I1J3B7_BRADI</name>
<dbReference type="OMA" id="DMYIKNH"/>
<organism evidence="4">
    <name type="scientific">Brachypodium distachyon</name>
    <name type="common">Purple false brome</name>
    <name type="synonym">Trachynia distachya</name>
    <dbReference type="NCBI Taxonomy" id="15368"/>
    <lineage>
        <taxon>Eukaryota</taxon>
        <taxon>Viridiplantae</taxon>
        <taxon>Streptophyta</taxon>
        <taxon>Embryophyta</taxon>
        <taxon>Tracheophyta</taxon>
        <taxon>Spermatophyta</taxon>
        <taxon>Magnoliopsida</taxon>
        <taxon>Liliopsida</taxon>
        <taxon>Poales</taxon>
        <taxon>Poaceae</taxon>
        <taxon>BOP clade</taxon>
        <taxon>Pooideae</taxon>
        <taxon>Stipodae</taxon>
        <taxon>Brachypodieae</taxon>
        <taxon>Brachypodium</taxon>
    </lineage>
</organism>
<dbReference type="Proteomes" id="UP000008810">
    <property type="component" value="Chromosome 5"/>
</dbReference>
<feature type="repeat" description="PPR" evidence="3">
    <location>
        <begin position="376"/>
        <end position="410"/>
    </location>
</feature>
<dbReference type="FunFam" id="1.25.40.10:FF:001681">
    <property type="entry name" value="Pentatricopeptide repeat-containing protein At4g33170 family"/>
    <property type="match status" value="1"/>
</dbReference>
<gene>
    <name evidence="5" type="primary">LOC104581461</name>
    <name evidence="4" type="ORF">BRADI_5g26070v3</name>
</gene>
<evidence type="ECO:0000313" key="5">
    <source>
        <dbReference type="EnsemblPlants" id="KQJ85275"/>
    </source>
</evidence>
<dbReference type="SUPFAM" id="SSF48452">
    <property type="entry name" value="TPR-like"/>
    <property type="match status" value="1"/>
</dbReference>
<evidence type="ECO:0000256" key="3">
    <source>
        <dbReference type="PROSITE-ProRule" id="PRU00708"/>
    </source>
</evidence>
<evidence type="ECO:0000313" key="4">
    <source>
        <dbReference type="EMBL" id="KQJ85275.1"/>
    </source>
</evidence>
<dbReference type="EMBL" id="CM000884">
    <property type="protein sequence ID" value="KQJ85275.1"/>
    <property type="molecule type" value="Genomic_DNA"/>
</dbReference>
<feature type="repeat" description="PPR" evidence="3">
    <location>
        <begin position="70"/>
        <end position="104"/>
    </location>
</feature>
<keyword evidence="6" id="KW-1185">Reference proteome</keyword>
<feature type="repeat" description="PPR" evidence="3">
    <location>
        <begin position="275"/>
        <end position="309"/>
    </location>
</feature>
<dbReference type="InterPro" id="IPR011990">
    <property type="entry name" value="TPR-like_helical_dom_sf"/>
</dbReference>
<dbReference type="InterPro" id="IPR046960">
    <property type="entry name" value="PPR_At4g14850-like_plant"/>
</dbReference>
<dbReference type="GeneID" id="104581461"/>
<dbReference type="EnsemblPlants" id="KQJ85275">
    <property type="protein sequence ID" value="KQJ85275"/>
    <property type="gene ID" value="BRADI_5g26070v3"/>
</dbReference>
<proteinExistence type="predicted"/>
<dbReference type="GO" id="GO:0005739">
    <property type="term" value="C:mitochondrion"/>
    <property type="evidence" value="ECO:0000318"/>
    <property type="project" value="GO_Central"/>
</dbReference>
<dbReference type="RefSeq" id="XP_010227338.1">
    <property type="nucleotide sequence ID" value="XM_010229036.3"/>
</dbReference>
<protein>
    <recommendedName>
        <fullName evidence="7">Pentacotripeptide-repeat region of PRORP domain-containing protein</fullName>
    </recommendedName>
</protein>
<dbReference type="KEGG" id="bdi:104581461"/>
<dbReference type="InterPro" id="IPR002885">
    <property type="entry name" value="PPR_rpt"/>
</dbReference>
<dbReference type="eggNOG" id="KOG4197">
    <property type="taxonomic scope" value="Eukaryota"/>
</dbReference>
<keyword evidence="1" id="KW-0677">Repeat</keyword>
<evidence type="ECO:0000256" key="2">
    <source>
        <dbReference type="ARBA" id="ARBA00022946"/>
    </source>
</evidence>
<accession>I1J3B7</accession>
<evidence type="ECO:0000313" key="6">
    <source>
        <dbReference type="Proteomes" id="UP000008810"/>
    </source>
</evidence>
<dbReference type="PROSITE" id="PS51375">
    <property type="entry name" value="PPR"/>
    <property type="match status" value="3"/>
</dbReference>
<dbReference type="FunFam" id="1.25.40.10:FF:000808">
    <property type="entry name" value="Pentatricopeptide repeat-containing protein At4g32430, mitochondrial"/>
    <property type="match status" value="1"/>
</dbReference>
<dbReference type="OrthoDB" id="185373at2759"/>
<evidence type="ECO:0008006" key="7">
    <source>
        <dbReference type="Google" id="ProtNLM"/>
    </source>
</evidence>
<dbReference type="GO" id="GO:0009451">
    <property type="term" value="P:RNA modification"/>
    <property type="evidence" value="ECO:0000318"/>
    <property type="project" value="GO_Central"/>
</dbReference>
<dbReference type="NCBIfam" id="TIGR00756">
    <property type="entry name" value="PPR"/>
    <property type="match status" value="3"/>
</dbReference>
<dbReference type="Pfam" id="PF13041">
    <property type="entry name" value="PPR_2"/>
    <property type="match status" value="2"/>
</dbReference>
<keyword evidence="2" id="KW-0809">Transit peptide</keyword>
<reference evidence="4 5" key="1">
    <citation type="journal article" date="2010" name="Nature">
        <title>Genome sequencing and analysis of the model grass Brachypodium distachyon.</title>
        <authorList>
            <consortium name="International Brachypodium Initiative"/>
        </authorList>
    </citation>
    <scope>NUCLEOTIDE SEQUENCE [LARGE SCALE GENOMIC DNA]</scope>
    <source>
        <strain evidence="4">Bd21</strain>
        <strain evidence="5">cv. Bd21</strain>
    </source>
</reference>
<dbReference type="FunFam" id="1.25.40.10:FF:001979">
    <property type="entry name" value="Pentatricopeptide repeat-containing protein"/>
    <property type="match status" value="1"/>
</dbReference>
<evidence type="ECO:0000256" key="1">
    <source>
        <dbReference type="ARBA" id="ARBA00022737"/>
    </source>
</evidence>
<dbReference type="Gene3D" id="1.25.40.10">
    <property type="entry name" value="Tetratricopeptide repeat domain"/>
    <property type="match status" value="4"/>
</dbReference>
<dbReference type="GO" id="GO:0003723">
    <property type="term" value="F:RNA binding"/>
    <property type="evidence" value="ECO:0000318"/>
    <property type="project" value="GO_Central"/>
</dbReference>
<sequence length="566" mass="61250">MSRSHAYAALLQRSSAASPGLTASLHAALLKTGLLDSDQFLSNHLLIAYFKSSSSCLDGLRLLDEMPRRNAVSWAAAVAGLARRGRHRQALAWFRRMLRSGFRHNEFALVSALNASSFVRGGGGAGLARQLQALIVRLGFESNVFLLNAFLAAMVRHGKLVDAVQLFEEAPLQDIVSWNTLLAGFAHHSCVRAWILWRRMIREGVGPDGFSFSTVLSGLAASEHLASGLQVHAQLVKSVCGATDVCVGNSLVEMYMKNKALESGTKAFVEMPRRDVVSWTEMAAGCLHCGEPARAIGVLGRMMLDGIVPNNYTFATAANACALLACLSEGKKVHGYVVKLGEGSDVGVNNALIDMYAKCGSVSSAHEVFQAIRQRPVISWTAMIMGFAQNGQAREAVKVFDDMLLTGIVPNQVTFICVLNACSQGGFVDEGWIYFSAMTDKFGVQPGEDHYACMVDLLGKAGQIEDAEELISRMPFRPGALVWQALLSACQLHGNYAAAQRAAEHALALEKEDPSTYLLFTRMLAGRHNWDGAGRLRGLMGDRDVMKLPGSAWLQPMPESNQACIA</sequence>
<dbReference type="PANTHER" id="PTHR47926:SF349">
    <property type="entry name" value="(WILD MALAYSIAN BANANA) HYPOTHETICAL PROTEIN"/>
    <property type="match status" value="1"/>
</dbReference>
<reference evidence="5" key="3">
    <citation type="submission" date="2018-08" db="UniProtKB">
        <authorList>
            <consortium name="EnsemblPlants"/>
        </authorList>
    </citation>
    <scope>IDENTIFICATION</scope>
    <source>
        <strain evidence="5">cv. Bd21</strain>
    </source>
</reference>
<dbReference type="Pfam" id="PF01535">
    <property type="entry name" value="PPR"/>
    <property type="match status" value="5"/>
</dbReference>
<dbReference type="HOGENOM" id="CLU_002706_0_1_1"/>
<dbReference type="Gramene" id="KQJ85275">
    <property type="protein sequence ID" value="KQJ85275"/>
    <property type="gene ID" value="BRADI_5g26070v3"/>
</dbReference>